<dbReference type="RefSeq" id="WP_002714667.1">
    <property type="nucleotide sequence ID" value="NZ_KB375281.1"/>
</dbReference>
<comment type="caution">
    <text evidence="2">The sequence shown here is derived from an EMBL/GenBank/DDBJ whole genome shotgun (WGS) entry which is preliminary data.</text>
</comment>
<reference evidence="2 3" key="1">
    <citation type="submission" date="2012-04" db="EMBL/GenBank/DDBJ databases">
        <title>The Genome Sequence of Afipia clevelandensis ATCC 49720.</title>
        <authorList>
            <consortium name="The Broad Institute Genome Sequencing Platform"/>
            <person name="Earl A."/>
            <person name="Ward D."/>
            <person name="Feldgarden M."/>
            <person name="Gevers D."/>
            <person name="Huys G."/>
            <person name="Walker B."/>
            <person name="Young S.K."/>
            <person name="Zeng Q."/>
            <person name="Gargeya S."/>
            <person name="Fitzgerald M."/>
            <person name="Haas B."/>
            <person name="Abouelleil A."/>
            <person name="Alvarado L."/>
            <person name="Arachchi H.M."/>
            <person name="Berlin A."/>
            <person name="Chapman S.B."/>
            <person name="Goldberg J."/>
            <person name="Griggs A."/>
            <person name="Gujja S."/>
            <person name="Hansen M."/>
            <person name="Howarth C."/>
            <person name="Imamovic A."/>
            <person name="Larimer J."/>
            <person name="McCowen C."/>
            <person name="Montmayeur A."/>
            <person name="Murphy C."/>
            <person name="Neiman D."/>
            <person name="Pearson M."/>
            <person name="Priest M."/>
            <person name="Roberts A."/>
            <person name="Saif S."/>
            <person name="Shea T."/>
            <person name="Sisk P."/>
            <person name="Sykes S."/>
            <person name="Wortman J."/>
            <person name="Nusbaum C."/>
            <person name="Birren B."/>
        </authorList>
    </citation>
    <scope>NUCLEOTIDE SEQUENCE [LARGE SCALE GENOMIC DNA]</scope>
    <source>
        <strain evidence="2 3">ATCC 49720</strain>
    </source>
</reference>
<sequence>MAEPSVPNDLAGKPSPHRLRDALRKARIEAADRTGVVVDLRDAEVARLEILYEALDPLFSEIPAGVDLFDRGISQGDTPRLWIDTVAHISMGRDKRIYRFTQDTRFGRIVIAESHDVPVMVDAVTDYIARRLIEREHAMVVTPAPASMPVETPAAAGPTVASIVAPVKRRSAIWTFAFGFAAGLAALFGFALVMALRGI</sequence>
<keyword evidence="3" id="KW-1185">Reference proteome</keyword>
<name>K8NZJ1_9BRAD</name>
<dbReference type="EMBL" id="AGWY01000015">
    <property type="protein sequence ID" value="EKS32820.1"/>
    <property type="molecule type" value="Genomic_DNA"/>
</dbReference>
<keyword evidence="1" id="KW-0812">Transmembrane</keyword>
<dbReference type="HOGENOM" id="CLU_098257_0_0_5"/>
<accession>K8NZJ1</accession>
<dbReference type="OrthoDB" id="9808451at2"/>
<feature type="transmembrane region" description="Helical" evidence="1">
    <location>
        <begin position="172"/>
        <end position="196"/>
    </location>
</feature>
<gene>
    <name evidence="2" type="ORF">HMPREF9696_03797</name>
</gene>
<dbReference type="PATRIC" id="fig|883079.3.peg.3877"/>
<keyword evidence="1" id="KW-0472">Membrane</keyword>
<evidence type="ECO:0000313" key="3">
    <source>
        <dbReference type="Proteomes" id="UP000001095"/>
    </source>
</evidence>
<evidence type="ECO:0000256" key="1">
    <source>
        <dbReference type="SAM" id="Phobius"/>
    </source>
</evidence>
<dbReference type="AlphaFoldDB" id="K8NZJ1"/>
<organism evidence="2 3">
    <name type="scientific">Afipia clevelandensis ATCC 49720</name>
    <dbReference type="NCBI Taxonomy" id="883079"/>
    <lineage>
        <taxon>Bacteria</taxon>
        <taxon>Pseudomonadati</taxon>
        <taxon>Pseudomonadota</taxon>
        <taxon>Alphaproteobacteria</taxon>
        <taxon>Hyphomicrobiales</taxon>
        <taxon>Nitrobacteraceae</taxon>
        <taxon>Afipia</taxon>
    </lineage>
</organism>
<evidence type="ECO:0000313" key="2">
    <source>
        <dbReference type="EMBL" id="EKS32820.1"/>
    </source>
</evidence>
<proteinExistence type="predicted"/>
<dbReference type="Proteomes" id="UP000001095">
    <property type="component" value="Unassembled WGS sequence"/>
</dbReference>
<protein>
    <submittedName>
        <fullName evidence="2">Uncharacterized protein</fullName>
    </submittedName>
</protein>
<keyword evidence="1" id="KW-1133">Transmembrane helix</keyword>